<evidence type="ECO:0000313" key="10">
    <source>
        <dbReference type="EMBL" id="ODB97647.1"/>
    </source>
</evidence>
<dbReference type="GO" id="GO:0005829">
    <property type="term" value="C:cytosol"/>
    <property type="evidence" value="ECO:0007669"/>
    <property type="project" value="TreeGrafter"/>
</dbReference>
<evidence type="ECO:0000259" key="9">
    <source>
        <dbReference type="Pfam" id="PF02224"/>
    </source>
</evidence>
<keyword evidence="8" id="KW-0963">Cytoplasm</keyword>
<dbReference type="CDD" id="cd02020">
    <property type="entry name" value="CMPK"/>
    <property type="match status" value="1"/>
</dbReference>
<dbReference type="GO" id="GO:0005524">
    <property type="term" value="F:ATP binding"/>
    <property type="evidence" value="ECO:0007669"/>
    <property type="project" value="UniProtKB-UniRule"/>
</dbReference>
<dbReference type="Pfam" id="PF02224">
    <property type="entry name" value="Cytidylate_kin"/>
    <property type="match status" value="1"/>
</dbReference>
<proteinExistence type="inferred from homology"/>
<comment type="caution">
    <text evidence="10">The sequence shown here is derived from an EMBL/GenBank/DDBJ whole genome shotgun (WGS) entry which is preliminary data.</text>
</comment>
<evidence type="ECO:0000256" key="5">
    <source>
        <dbReference type="ARBA" id="ARBA00022840"/>
    </source>
</evidence>
<evidence type="ECO:0000256" key="2">
    <source>
        <dbReference type="ARBA" id="ARBA00022679"/>
    </source>
</evidence>
<dbReference type="PANTHER" id="PTHR21299:SF2">
    <property type="entry name" value="CYTIDYLATE KINASE"/>
    <property type="match status" value="1"/>
</dbReference>
<dbReference type="HAMAP" id="MF_00238">
    <property type="entry name" value="Cytidyl_kinase_type1"/>
    <property type="match status" value="1"/>
</dbReference>
<dbReference type="AlphaFoldDB" id="A0A1E2USA3"/>
<evidence type="ECO:0000256" key="1">
    <source>
        <dbReference type="ARBA" id="ARBA00009427"/>
    </source>
</evidence>
<dbReference type="Proteomes" id="UP000094849">
    <property type="component" value="Unassembled WGS sequence"/>
</dbReference>
<dbReference type="OrthoDB" id="9807434at2"/>
<dbReference type="Gene3D" id="3.40.50.300">
    <property type="entry name" value="P-loop containing nucleotide triphosphate hydrolases"/>
    <property type="match status" value="1"/>
</dbReference>
<dbReference type="GO" id="GO:0036430">
    <property type="term" value="F:CMP kinase activity"/>
    <property type="evidence" value="ECO:0007669"/>
    <property type="project" value="RHEA"/>
</dbReference>
<dbReference type="STRING" id="1818881.A3196_13305"/>
<dbReference type="InterPro" id="IPR011994">
    <property type="entry name" value="Cytidylate_kinase_dom"/>
</dbReference>
<dbReference type="GO" id="GO:0036431">
    <property type="term" value="F:dCMP kinase activity"/>
    <property type="evidence" value="ECO:0007669"/>
    <property type="project" value="InterPro"/>
</dbReference>
<keyword evidence="2 8" id="KW-0808">Transferase</keyword>
<comment type="subcellular location">
    <subcellularLocation>
        <location evidence="8">Cytoplasm</location>
    </subcellularLocation>
</comment>
<evidence type="ECO:0000256" key="8">
    <source>
        <dbReference type="HAMAP-Rule" id="MF_00238"/>
    </source>
</evidence>
<dbReference type="EC" id="2.7.4.25" evidence="8"/>
<dbReference type="SUPFAM" id="SSF52540">
    <property type="entry name" value="P-loop containing nucleoside triphosphate hydrolases"/>
    <property type="match status" value="1"/>
</dbReference>
<reference evidence="10 11" key="1">
    <citation type="submission" date="2016-03" db="EMBL/GenBank/DDBJ databases">
        <title>Chemosynthetic sulphur-oxidizing symbionts of marine invertebrate animals are capable of nitrogen fixation.</title>
        <authorList>
            <person name="Petersen J.M."/>
            <person name="Kemper A."/>
            <person name="Gruber-Vodicka H."/>
            <person name="Cardini U."/>
            <person name="Geest Mvander."/>
            <person name="Kleiner M."/>
            <person name="Bulgheresi S."/>
            <person name="Fussmann M."/>
            <person name="Herbold C."/>
            <person name="Seah B.K.B."/>
            <person name="Antony C.Paul."/>
            <person name="Liu D."/>
            <person name="Belitz A."/>
            <person name="Weber M."/>
        </authorList>
    </citation>
    <scope>NUCLEOTIDE SEQUENCE [LARGE SCALE GENOMIC DNA]</scope>
    <source>
        <strain evidence="10">G_D</strain>
    </source>
</reference>
<accession>A0A1E2USA3</accession>
<keyword evidence="3 8" id="KW-0547">Nucleotide-binding</keyword>
<dbReference type="RefSeq" id="WP_069005611.1">
    <property type="nucleotide sequence ID" value="NZ_LVJW01000003.1"/>
</dbReference>
<gene>
    <name evidence="8" type="primary">cmk</name>
    <name evidence="10" type="ORF">A3196_13305</name>
</gene>
<protein>
    <recommendedName>
        <fullName evidence="8">Cytidylate kinase</fullName>
        <shortName evidence="8">CK</shortName>
        <ecNumber evidence="8">2.7.4.25</ecNumber>
    </recommendedName>
    <alternativeName>
        <fullName evidence="8">Cytidine monophosphate kinase</fullName>
        <shortName evidence="8">CMP kinase</shortName>
    </alternativeName>
</protein>
<comment type="catalytic activity">
    <reaction evidence="6 8">
        <text>dCMP + ATP = dCDP + ADP</text>
        <dbReference type="Rhea" id="RHEA:25094"/>
        <dbReference type="ChEBI" id="CHEBI:30616"/>
        <dbReference type="ChEBI" id="CHEBI:57566"/>
        <dbReference type="ChEBI" id="CHEBI:58593"/>
        <dbReference type="ChEBI" id="CHEBI:456216"/>
        <dbReference type="EC" id="2.7.4.25"/>
    </reaction>
</comment>
<feature type="binding site" evidence="8">
    <location>
        <begin position="11"/>
        <end position="19"/>
    </location>
    <ligand>
        <name>ATP</name>
        <dbReference type="ChEBI" id="CHEBI:30616"/>
    </ligand>
</feature>
<evidence type="ECO:0000256" key="3">
    <source>
        <dbReference type="ARBA" id="ARBA00022741"/>
    </source>
</evidence>
<dbReference type="InterPro" id="IPR003136">
    <property type="entry name" value="Cytidylate_kin"/>
</dbReference>
<keyword evidence="4 8" id="KW-0418">Kinase</keyword>
<name>A0A1E2USA3_9GAMM</name>
<feature type="domain" description="Cytidylate kinase" evidence="9">
    <location>
        <begin position="7"/>
        <end position="215"/>
    </location>
</feature>
<dbReference type="PANTHER" id="PTHR21299">
    <property type="entry name" value="CYTIDYLATE KINASE/PANTOATE-BETA-ALANINE LIGASE"/>
    <property type="match status" value="1"/>
</dbReference>
<organism evidence="10 11">
    <name type="scientific">Candidatus Thiodiazotropha endoloripes</name>
    <dbReference type="NCBI Taxonomy" id="1818881"/>
    <lineage>
        <taxon>Bacteria</taxon>
        <taxon>Pseudomonadati</taxon>
        <taxon>Pseudomonadota</taxon>
        <taxon>Gammaproteobacteria</taxon>
        <taxon>Chromatiales</taxon>
        <taxon>Sedimenticolaceae</taxon>
        <taxon>Candidatus Thiodiazotropha</taxon>
    </lineage>
</organism>
<evidence type="ECO:0000256" key="6">
    <source>
        <dbReference type="ARBA" id="ARBA00047615"/>
    </source>
</evidence>
<keyword evidence="5 8" id="KW-0067">ATP-binding</keyword>
<dbReference type="GO" id="GO:0015949">
    <property type="term" value="P:nucleobase-containing small molecule interconversion"/>
    <property type="evidence" value="ECO:0007669"/>
    <property type="project" value="TreeGrafter"/>
</dbReference>
<dbReference type="EMBL" id="LVJZ01000003">
    <property type="protein sequence ID" value="ODB97647.1"/>
    <property type="molecule type" value="Genomic_DNA"/>
</dbReference>
<dbReference type="InterPro" id="IPR027417">
    <property type="entry name" value="P-loop_NTPase"/>
</dbReference>
<evidence type="ECO:0000256" key="7">
    <source>
        <dbReference type="ARBA" id="ARBA00048478"/>
    </source>
</evidence>
<keyword evidence="11" id="KW-1185">Reference proteome</keyword>
<sequence>MNHVPVIAIDGPSGSGKGTLASRVAETLGWRLLDSGAIYRVLGLAVERAGISFENADKVSELARNLDLTFDQGRVLLGQENVADAIRTETAGNAASKVAAIPRVRQALLDWQQSYAKAPGLVADGRDMGTVVFPTAEVKIFLTASVEERALRRYKQLKEKGLSVNLAALTEEIKERDERDSGRAAAPLKAASDAWQLDSTQFSADEVYQQVMQRVYNALPESAS</sequence>
<evidence type="ECO:0000256" key="4">
    <source>
        <dbReference type="ARBA" id="ARBA00022777"/>
    </source>
</evidence>
<evidence type="ECO:0000313" key="11">
    <source>
        <dbReference type="Proteomes" id="UP000094849"/>
    </source>
</evidence>
<dbReference type="GO" id="GO:0006220">
    <property type="term" value="P:pyrimidine nucleotide metabolic process"/>
    <property type="evidence" value="ECO:0007669"/>
    <property type="project" value="UniProtKB-UniRule"/>
</dbReference>
<comment type="catalytic activity">
    <reaction evidence="7 8">
        <text>CMP + ATP = CDP + ADP</text>
        <dbReference type="Rhea" id="RHEA:11600"/>
        <dbReference type="ChEBI" id="CHEBI:30616"/>
        <dbReference type="ChEBI" id="CHEBI:58069"/>
        <dbReference type="ChEBI" id="CHEBI:60377"/>
        <dbReference type="ChEBI" id="CHEBI:456216"/>
        <dbReference type="EC" id="2.7.4.25"/>
    </reaction>
</comment>
<comment type="similarity">
    <text evidence="1 8">Belongs to the cytidylate kinase family. Type 1 subfamily.</text>
</comment>
<dbReference type="NCBIfam" id="TIGR00017">
    <property type="entry name" value="cmk"/>
    <property type="match status" value="1"/>
</dbReference>